<dbReference type="Gene3D" id="3.40.50.720">
    <property type="entry name" value="NAD(P)-binding Rossmann-like Domain"/>
    <property type="match status" value="1"/>
</dbReference>
<name>A0A848J0N1_9BACT</name>
<evidence type="ECO:0000259" key="2">
    <source>
        <dbReference type="SMART" id="SM00829"/>
    </source>
</evidence>
<dbReference type="EMBL" id="JABBNU010000011">
    <property type="protein sequence ID" value="NMM50117.1"/>
    <property type="molecule type" value="Genomic_DNA"/>
</dbReference>
<dbReference type="InterPro" id="IPR020843">
    <property type="entry name" value="ER"/>
</dbReference>
<reference evidence="3 4" key="1">
    <citation type="submission" date="2020-04" db="EMBL/GenBank/DDBJ databases">
        <title>Flammeovirgaceae bacterium KN852 isolated from deep sea.</title>
        <authorList>
            <person name="Zhang D.-C."/>
        </authorList>
    </citation>
    <scope>NUCLEOTIDE SEQUENCE [LARGE SCALE GENOMIC DNA]</scope>
    <source>
        <strain evidence="3 4">KN852</strain>
    </source>
</reference>
<dbReference type="Proteomes" id="UP000559010">
    <property type="component" value="Unassembled WGS sequence"/>
</dbReference>
<evidence type="ECO:0000313" key="4">
    <source>
        <dbReference type="Proteomes" id="UP000559010"/>
    </source>
</evidence>
<dbReference type="Pfam" id="PF00107">
    <property type="entry name" value="ADH_zinc_N"/>
    <property type="match status" value="1"/>
</dbReference>
<dbReference type="InterPro" id="IPR013149">
    <property type="entry name" value="ADH-like_C"/>
</dbReference>
<dbReference type="PANTHER" id="PTHR43205:SF7">
    <property type="entry name" value="PROSTAGLANDIN REDUCTASE 1"/>
    <property type="match status" value="1"/>
</dbReference>
<organism evidence="3 4">
    <name type="scientific">Marinigracilibium pacificum</name>
    <dbReference type="NCBI Taxonomy" id="2729599"/>
    <lineage>
        <taxon>Bacteria</taxon>
        <taxon>Pseudomonadati</taxon>
        <taxon>Bacteroidota</taxon>
        <taxon>Cytophagia</taxon>
        <taxon>Cytophagales</taxon>
        <taxon>Flammeovirgaceae</taxon>
        <taxon>Marinigracilibium</taxon>
    </lineage>
</organism>
<feature type="domain" description="Enoyl reductase (ER)" evidence="2">
    <location>
        <begin position="14"/>
        <end position="330"/>
    </location>
</feature>
<evidence type="ECO:0000256" key="1">
    <source>
        <dbReference type="ARBA" id="ARBA00023002"/>
    </source>
</evidence>
<dbReference type="FunFam" id="3.40.50.720:FF:000121">
    <property type="entry name" value="Prostaglandin reductase 2"/>
    <property type="match status" value="1"/>
</dbReference>
<dbReference type="GO" id="GO:0016628">
    <property type="term" value="F:oxidoreductase activity, acting on the CH-CH group of donors, NAD or NADP as acceptor"/>
    <property type="evidence" value="ECO:0007669"/>
    <property type="project" value="InterPro"/>
</dbReference>
<dbReference type="SUPFAM" id="SSF50129">
    <property type="entry name" value="GroES-like"/>
    <property type="match status" value="2"/>
</dbReference>
<dbReference type="Gene3D" id="3.90.180.10">
    <property type="entry name" value="Medium-chain alcohol dehydrogenases, catalytic domain"/>
    <property type="match status" value="1"/>
</dbReference>
<protein>
    <submittedName>
        <fullName evidence="3">NADP-dependent oxidoreductase</fullName>
    </submittedName>
</protein>
<dbReference type="Pfam" id="PF16884">
    <property type="entry name" value="ADH_N_2"/>
    <property type="match status" value="1"/>
</dbReference>
<evidence type="ECO:0000313" key="3">
    <source>
        <dbReference type="EMBL" id="NMM50117.1"/>
    </source>
</evidence>
<dbReference type="PANTHER" id="PTHR43205">
    <property type="entry name" value="PROSTAGLANDIN REDUCTASE"/>
    <property type="match status" value="1"/>
</dbReference>
<gene>
    <name evidence="3" type="ORF">HH304_17040</name>
</gene>
<proteinExistence type="predicted"/>
<dbReference type="InterPro" id="IPR011032">
    <property type="entry name" value="GroES-like_sf"/>
</dbReference>
<dbReference type="AlphaFoldDB" id="A0A848J0N1"/>
<keyword evidence="4" id="KW-1185">Reference proteome</keyword>
<sequence length="332" mass="36319">MQTRQITFAARPKGMPDDSTFKFETVETPELKDGEVLLRSTWFSVDPYMRGKMNDARSYTAPFEVDKPLEGGAIAVVEESKSENFNIGDTVFGMLKWAEHQVSDASVLRKIDPNMAPPSYYVGILGMPGLTAYFGLMKIGEPKEGDTVVVSGAAGAVGSIVGQIAKINGCRAVGIAGSDEKVAMLKEKFGFDAAINYKTSTDIKKDLREACPNGVDIYFDNVGGEISDAVTLLLNDFARVSLCGQIALYNVKEVPVGPRLESIYLTRRVKLQGFIVSDFQKQFGEGIKQIAEWLSEGKLKYEETVVEGFDNIPNAFLGLFFGDNKGKMVVKV</sequence>
<accession>A0A848J0N1</accession>
<dbReference type="InterPro" id="IPR045010">
    <property type="entry name" value="MDR_fam"/>
</dbReference>
<dbReference type="InterPro" id="IPR036291">
    <property type="entry name" value="NAD(P)-bd_dom_sf"/>
</dbReference>
<dbReference type="CDD" id="cd05288">
    <property type="entry name" value="PGDH"/>
    <property type="match status" value="1"/>
</dbReference>
<dbReference type="RefSeq" id="WP_169684370.1">
    <property type="nucleotide sequence ID" value="NZ_JABBNU010000011.1"/>
</dbReference>
<dbReference type="SUPFAM" id="SSF51735">
    <property type="entry name" value="NAD(P)-binding Rossmann-fold domains"/>
    <property type="match status" value="1"/>
</dbReference>
<dbReference type="InterPro" id="IPR041694">
    <property type="entry name" value="ADH_N_2"/>
</dbReference>
<comment type="caution">
    <text evidence="3">The sequence shown here is derived from an EMBL/GenBank/DDBJ whole genome shotgun (WGS) entry which is preliminary data.</text>
</comment>
<dbReference type="SMART" id="SM00829">
    <property type="entry name" value="PKS_ER"/>
    <property type="match status" value="1"/>
</dbReference>
<keyword evidence="1" id="KW-0560">Oxidoreductase</keyword>